<protein>
    <submittedName>
        <fullName evidence="1">Uncharacterized protein</fullName>
    </submittedName>
</protein>
<name>A0A150RN72_SORCE</name>
<reference evidence="1 2" key="1">
    <citation type="submission" date="2014-02" db="EMBL/GenBank/DDBJ databases">
        <title>The small core and large imbalanced accessory genome model reveals a collaborative survival strategy of Sorangium cellulosum strains in nature.</title>
        <authorList>
            <person name="Han K."/>
            <person name="Peng R."/>
            <person name="Blom J."/>
            <person name="Li Y.-Z."/>
        </authorList>
    </citation>
    <scope>NUCLEOTIDE SEQUENCE [LARGE SCALE GENOMIC DNA]</scope>
    <source>
        <strain evidence="1 2">So0011-07</strain>
    </source>
</reference>
<dbReference type="Proteomes" id="UP000075635">
    <property type="component" value="Unassembled WGS sequence"/>
</dbReference>
<dbReference type="AlphaFoldDB" id="A0A150RN72"/>
<evidence type="ECO:0000313" key="1">
    <source>
        <dbReference type="EMBL" id="KYF81717.1"/>
    </source>
</evidence>
<accession>A0A150RN72</accession>
<sequence length="104" mass="10525">MCPSACGIEELGSRSCACTGGVADCESCLPPDAAQYPINPTAVDCSTIGGDGSAASIRNTACAEAEEGTSCIGNETGSSRGCVCWNLGAGFQWECGSVNKWFSN</sequence>
<dbReference type="EMBL" id="JEMB01002359">
    <property type="protein sequence ID" value="KYF81717.1"/>
    <property type="molecule type" value="Genomic_DNA"/>
</dbReference>
<organism evidence="1 2">
    <name type="scientific">Sorangium cellulosum</name>
    <name type="common">Polyangium cellulosum</name>
    <dbReference type="NCBI Taxonomy" id="56"/>
    <lineage>
        <taxon>Bacteria</taxon>
        <taxon>Pseudomonadati</taxon>
        <taxon>Myxococcota</taxon>
        <taxon>Polyangia</taxon>
        <taxon>Polyangiales</taxon>
        <taxon>Polyangiaceae</taxon>
        <taxon>Sorangium</taxon>
    </lineage>
</organism>
<comment type="caution">
    <text evidence="1">The sequence shown here is derived from an EMBL/GenBank/DDBJ whole genome shotgun (WGS) entry which is preliminary data.</text>
</comment>
<gene>
    <name evidence="1" type="ORF">BE17_23270</name>
</gene>
<proteinExistence type="predicted"/>
<evidence type="ECO:0000313" key="2">
    <source>
        <dbReference type="Proteomes" id="UP000075635"/>
    </source>
</evidence>